<dbReference type="EMBL" id="OE846890">
    <property type="protein sequence ID" value="CAD7610583.1"/>
    <property type="molecule type" value="Genomic_DNA"/>
</dbReference>
<protein>
    <submittedName>
        <fullName evidence="1">Uncharacterized protein</fullName>
    </submittedName>
</protein>
<gene>
    <name evidence="1" type="ORF">TGEB3V08_LOCUS10776</name>
</gene>
<proteinExistence type="predicted"/>
<organism evidence="1">
    <name type="scientific">Timema genevievae</name>
    <name type="common">Walking stick</name>
    <dbReference type="NCBI Taxonomy" id="629358"/>
    <lineage>
        <taxon>Eukaryota</taxon>
        <taxon>Metazoa</taxon>
        <taxon>Ecdysozoa</taxon>
        <taxon>Arthropoda</taxon>
        <taxon>Hexapoda</taxon>
        <taxon>Insecta</taxon>
        <taxon>Pterygota</taxon>
        <taxon>Neoptera</taxon>
        <taxon>Polyneoptera</taxon>
        <taxon>Phasmatodea</taxon>
        <taxon>Timematodea</taxon>
        <taxon>Timematoidea</taxon>
        <taxon>Timematidae</taxon>
        <taxon>Timema</taxon>
    </lineage>
</organism>
<evidence type="ECO:0000313" key="1">
    <source>
        <dbReference type="EMBL" id="CAD7610583.1"/>
    </source>
</evidence>
<accession>A0A7R9K8C2</accession>
<dbReference type="AlphaFoldDB" id="A0A7R9K8C2"/>
<name>A0A7R9K8C2_TIMGE</name>
<sequence>MLHRLICGHPMARFTFCLGLLSGGRKRYDGMIKAPSEQTTTPLLTTSPTRLLLWQINSTNENIIAKRKWLSPNSIMSTQCFARKFLGSAFFLVTPFQNLYEYYNPSVLVSENPTV</sequence>
<reference evidence="1" key="1">
    <citation type="submission" date="2020-11" db="EMBL/GenBank/DDBJ databases">
        <authorList>
            <person name="Tran Van P."/>
        </authorList>
    </citation>
    <scope>NUCLEOTIDE SEQUENCE</scope>
</reference>